<evidence type="ECO:0000256" key="2">
    <source>
        <dbReference type="ARBA" id="ARBA00022729"/>
    </source>
</evidence>
<sequence>MAVVGTLITGMGLAAGVGTAQADEPVTLDVWQSNSSGTQDVQAQSDVTLGSVSDGAINVRVDDSLEYQPYLGVGASFSDSSASLLMDLKTSNPTRYDELMTRVFSTTEGEGMAMWRVPMGASDFTEAATHWTNADTQGPSGDPLANFGLTDHDTDHIIPVIQDALAINPDLKIIASPWTAPAWMKTNNSLLCNTNSQDSELLPAYYDAWADYFVRWIDAYQAEGVPIWAITPQNEPKYCPETYTGMSWSETQMLDWVNNDLYPALQQANLDPKILGFDHNFTYSSFAEAMVAGTTSTVMDGLAWHCYDNNADPAFMTKLRNMDPSRIVVETECSSNTLPTDIIRFSTAEMALESFQNYAQGAILWNLALDSTGGPHNGGCVGCVPVATVETNEGVTDWELHPNLSSLAQISRFVKPGAVRIDSTVDAHGIVTAAFANPDESEVLVATNVTENPVTFNVRWNRHGSFSYTLPSRSVVTFVGDVPAAAPLNASPTAGKTYRIVSRASGKPIGVCAGATNDGACLFQWSDDGDADQRWTLADAGNGYLNLVNVGSGKAMDVPGGTTTDGTQLQQWSISGSGNWNQQWSIQHVGDGWYTIVNRTSGDAVDVASGSVTDGASIQQWTPVSGNTNQQFRFIPYN</sequence>
<dbReference type="InterPro" id="IPR017853">
    <property type="entry name" value="GH"/>
</dbReference>
<feature type="signal peptide" evidence="5">
    <location>
        <begin position="1"/>
        <end position="22"/>
    </location>
</feature>
<dbReference type="InterPro" id="IPR000772">
    <property type="entry name" value="Ricin_B_lectin"/>
</dbReference>
<evidence type="ECO:0000313" key="7">
    <source>
        <dbReference type="EMBL" id="SJN43813.1"/>
    </source>
</evidence>
<dbReference type="PANTHER" id="PTHR11069">
    <property type="entry name" value="GLUCOSYLCERAMIDASE"/>
    <property type="match status" value="1"/>
</dbReference>
<dbReference type="PANTHER" id="PTHR11069:SF23">
    <property type="entry name" value="LYSOSOMAL ACID GLUCOSYLCERAMIDASE"/>
    <property type="match status" value="1"/>
</dbReference>
<feature type="domain" description="Ricin B lectin" evidence="6">
    <location>
        <begin position="495"/>
        <end position="635"/>
    </location>
</feature>
<dbReference type="InterPro" id="IPR033453">
    <property type="entry name" value="Glyco_hydro_30_TIM-barrel"/>
</dbReference>
<gene>
    <name evidence="7" type="ORF">FM104_12950</name>
</gene>
<feature type="chain" id="PRO_5013226938" evidence="5">
    <location>
        <begin position="23"/>
        <end position="638"/>
    </location>
</feature>
<dbReference type="Pfam" id="PF14200">
    <property type="entry name" value="RicinB_lectin_2"/>
    <property type="match status" value="2"/>
</dbReference>
<evidence type="ECO:0000313" key="8">
    <source>
        <dbReference type="Proteomes" id="UP000196320"/>
    </source>
</evidence>
<dbReference type="PROSITE" id="PS50231">
    <property type="entry name" value="RICIN_B_LECTIN"/>
    <property type="match status" value="1"/>
</dbReference>
<keyword evidence="8" id="KW-1185">Reference proteome</keyword>
<dbReference type="InterPro" id="IPR035992">
    <property type="entry name" value="Ricin_B-like_lectins"/>
</dbReference>
<dbReference type="InterPro" id="IPR033452">
    <property type="entry name" value="GH30_C"/>
</dbReference>
<evidence type="ECO:0000256" key="5">
    <source>
        <dbReference type="SAM" id="SignalP"/>
    </source>
</evidence>
<evidence type="ECO:0000256" key="1">
    <source>
        <dbReference type="ARBA" id="ARBA00005382"/>
    </source>
</evidence>
<dbReference type="InterPro" id="IPR013780">
    <property type="entry name" value="Glyco_hydro_b"/>
</dbReference>
<accession>A0A1R4KIA9</accession>
<dbReference type="SUPFAM" id="SSF51011">
    <property type="entry name" value="Glycosyl hydrolase domain"/>
    <property type="match status" value="1"/>
</dbReference>
<name>A0A1R4KIA9_9MICO</name>
<dbReference type="SMART" id="SM00458">
    <property type="entry name" value="RICIN"/>
    <property type="match status" value="1"/>
</dbReference>
<dbReference type="SUPFAM" id="SSF50370">
    <property type="entry name" value="Ricin B-like lectins"/>
    <property type="match status" value="1"/>
</dbReference>
<dbReference type="InterPro" id="IPR001139">
    <property type="entry name" value="Glyco_hydro_30"/>
</dbReference>
<dbReference type="GO" id="GO:0006680">
    <property type="term" value="P:glucosylceramide catabolic process"/>
    <property type="evidence" value="ECO:0007669"/>
    <property type="project" value="TreeGrafter"/>
</dbReference>
<keyword evidence="3 4" id="KW-0378">Hydrolase</keyword>
<dbReference type="Gene3D" id="2.80.10.50">
    <property type="match status" value="2"/>
</dbReference>
<dbReference type="Gene3D" id="2.60.40.1180">
    <property type="entry name" value="Golgi alpha-mannosidase II"/>
    <property type="match status" value="1"/>
</dbReference>
<dbReference type="Pfam" id="PF17189">
    <property type="entry name" value="Glyco_hydro_30C"/>
    <property type="match status" value="1"/>
</dbReference>
<comment type="similarity">
    <text evidence="1 4">Belongs to the glycosyl hydrolase 30 family.</text>
</comment>
<dbReference type="GO" id="GO:0016020">
    <property type="term" value="C:membrane"/>
    <property type="evidence" value="ECO:0007669"/>
    <property type="project" value="GOC"/>
</dbReference>
<evidence type="ECO:0000259" key="6">
    <source>
        <dbReference type="SMART" id="SM00458"/>
    </source>
</evidence>
<dbReference type="EMBL" id="FUKO01000033">
    <property type="protein sequence ID" value="SJN43813.1"/>
    <property type="molecule type" value="Genomic_DNA"/>
</dbReference>
<dbReference type="AlphaFoldDB" id="A0A1R4KIA9"/>
<protein>
    <submittedName>
        <fullName evidence="7">Putative glycosyl hydrolase</fullName>
    </submittedName>
</protein>
<organism evidence="7 8">
    <name type="scientific">Microbacterium esteraromaticum</name>
    <dbReference type="NCBI Taxonomy" id="57043"/>
    <lineage>
        <taxon>Bacteria</taxon>
        <taxon>Bacillati</taxon>
        <taxon>Actinomycetota</taxon>
        <taxon>Actinomycetes</taxon>
        <taxon>Micrococcales</taxon>
        <taxon>Microbacteriaceae</taxon>
        <taxon>Microbacterium</taxon>
    </lineage>
</organism>
<reference evidence="7 8" key="1">
    <citation type="submission" date="2017-02" db="EMBL/GenBank/DDBJ databases">
        <authorList>
            <person name="Peterson S.W."/>
        </authorList>
    </citation>
    <scope>NUCLEOTIDE SEQUENCE [LARGE SCALE GENOMIC DNA]</scope>
    <source>
        <strain evidence="7 8">B Mb 05.01</strain>
    </source>
</reference>
<keyword evidence="4" id="KW-0326">Glycosidase</keyword>
<dbReference type="GO" id="GO:0004348">
    <property type="term" value="F:glucosylceramidase activity"/>
    <property type="evidence" value="ECO:0007669"/>
    <property type="project" value="InterPro"/>
</dbReference>
<dbReference type="Gene3D" id="3.20.20.80">
    <property type="entry name" value="Glycosidases"/>
    <property type="match status" value="1"/>
</dbReference>
<evidence type="ECO:0000256" key="4">
    <source>
        <dbReference type="RuleBase" id="RU361188"/>
    </source>
</evidence>
<proteinExistence type="inferred from homology"/>
<keyword evidence="2 5" id="KW-0732">Signal</keyword>
<evidence type="ECO:0000256" key="3">
    <source>
        <dbReference type="ARBA" id="ARBA00022801"/>
    </source>
</evidence>
<dbReference type="RefSeq" id="WP_179206796.1">
    <property type="nucleotide sequence ID" value="NZ_FUKO01000033.1"/>
</dbReference>
<dbReference type="SUPFAM" id="SSF51445">
    <property type="entry name" value="(Trans)glycosidases"/>
    <property type="match status" value="1"/>
</dbReference>
<dbReference type="Pfam" id="PF02055">
    <property type="entry name" value="Glyco_hydro_30"/>
    <property type="match status" value="1"/>
</dbReference>
<dbReference type="Proteomes" id="UP000196320">
    <property type="component" value="Unassembled WGS sequence"/>
</dbReference>